<proteinExistence type="inferred from homology"/>
<dbReference type="InterPro" id="IPR042179">
    <property type="entry name" value="KGD_C_sf"/>
</dbReference>
<dbReference type="NCBIfam" id="TIGR00239">
    <property type="entry name" value="2oxo_dh_E1"/>
    <property type="match status" value="1"/>
</dbReference>
<evidence type="ECO:0000259" key="7">
    <source>
        <dbReference type="SMART" id="SM00861"/>
    </source>
</evidence>
<gene>
    <name evidence="6" type="primary">odhA</name>
    <name evidence="8" type="ORF">SacsacDRAFT_0004</name>
</gene>
<organism evidence="8 9">
    <name type="scientific">Saccharibacillus sacchari DSM 19268</name>
    <dbReference type="NCBI Taxonomy" id="915437"/>
    <lineage>
        <taxon>Bacteria</taxon>
        <taxon>Bacillati</taxon>
        <taxon>Bacillota</taxon>
        <taxon>Bacilli</taxon>
        <taxon>Bacillales</taxon>
        <taxon>Paenibacillaceae</taxon>
        <taxon>Saccharibacillus</taxon>
    </lineage>
</organism>
<dbReference type="GO" id="GO:0005829">
    <property type="term" value="C:cytosol"/>
    <property type="evidence" value="ECO:0007669"/>
    <property type="project" value="TreeGrafter"/>
</dbReference>
<dbReference type="SMART" id="SM00861">
    <property type="entry name" value="Transket_pyr"/>
    <property type="match status" value="1"/>
</dbReference>
<dbReference type="Pfam" id="PF00676">
    <property type="entry name" value="E1_dh"/>
    <property type="match status" value="1"/>
</dbReference>
<dbReference type="Gene3D" id="3.40.50.11610">
    <property type="entry name" value="Multifunctional 2-oxoglutarate metabolism enzyme, C-terminal domain"/>
    <property type="match status" value="1"/>
</dbReference>
<comment type="catalytic activity">
    <reaction evidence="5 6">
        <text>N(6)-[(R)-lipoyl]-L-lysyl-[protein] + 2-oxoglutarate + H(+) = N(6)-[(R)-S(8)-succinyldihydrolipoyl]-L-lysyl-[protein] + CO2</text>
        <dbReference type="Rhea" id="RHEA:12188"/>
        <dbReference type="Rhea" id="RHEA-COMP:10474"/>
        <dbReference type="Rhea" id="RHEA-COMP:20092"/>
        <dbReference type="ChEBI" id="CHEBI:15378"/>
        <dbReference type="ChEBI" id="CHEBI:16526"/>
        <dbReference type="ChEBI" id="CHEBI:16810"/>
        <dbReference type="ChEBI" id="CHEBI:83099"/>
        <dbReference type="ChEBI" id="CHEBI:83120"/>
        <dbReference type="EC" id="1.2.4.2"/>
    </reaction>
</comment>
<keyword evidence="2 6" id="KW-0560">Oxidoreductase</keyword>
<dbReference type="NCBIfam" id="NF006914">
    <property type="entry name" value="PRK09404.1"/>
    <property type="match status" value="1"/>
</dbReference>
<dbReference type="Proteomes" id="UP000053380">
    <property type="component" value="Unassembled WGS sequence"/>
</dbReference>
<dbReference type="OrthoDB" id="9759785at2"/>
<evidence type="ECO:0000256" key="6">
    <source>
        <dbReference type="HAMAP-Rule" id="MF_01169"/>
    </source>
</evidence>
<dbReference type="Pfam" id="PF16078">
    <property type="entry name" value="2-oxogl_dehyd_N"/>
    <property type="match status" value="1"/>
</dbReference>
<protein>
    <recommendedName>
        <fullName evidence="6">2-oxoglutarate dehydrogenase E1 component</fullName>
        <ecNumber evidence="6">1.2.4.2</ecNumber>
    </recommendedName>
    <alternativeName>
        <fullName evidence="6">Alpha-ketoglutarate dehydrogenase</fullName>
    </alternativeName>
</protein>
<dbReference type="Gene3D" id="3.40.50.970">
    <property type="match status" value="1"/>
</dbReference>
<evidence type="ECO:0000313" key="8">
    <source>
        <dbReference type="EMBL" id="EXG83039.1"/>
    </source>
</evidence>
<name>A0A010ZWJ5_9BACL</name>
<dbReference type="PATRIC" id="fig|915437.3.peg.4"/>
<dbReference type="EC" id="1.2.4.2" evidence="6"/>
<dbReference type="FunFam" id="3.40.50.970:FF:000036">
    <property type="entry name" value="2-oxoglutarate dehydrogenase E1 component"/>
    <property type="match status" value="1"/>
</dbReference>
<dbReference type="HOGENOM" id="CLU_004709_1_0_9"/>
<dbReference type="GO" id="GO:0006099">
    <property type="term" value="P:tricarboxylic acid cycle"/>
    <property type="evidence" value="ECO:0007669"/>
    <property type="project" value="TreeGrafter"/>
</dbReference>
<keyword evidence="3 6" id="KW-0786">Thiamine pyrophosphate</keyword>
<dbReference type="PANTHER" id="PTHR23152:SF4">
    <property type="entry name" value="2-OXOADIPATE DEHYDROGENASE COMPLEX COMPONENT E1"/>
    <property type="match status" value="1"/>
</dbReference>
<evidence type="ECO:0000256" key="3">
    <source>
        <dbReference type="ARBA" id="ARBA00023052"/>
    </source>
</evidence>
<dbReference type="InterPro" id="IPR029061">
    <property type="entry name" value="THDP-binding"/>
</dbReference>
<dbReference type="InterPro" id="IPR005475">
    <property type="entry name" value="Transketolase-like_Pyr-bd"/>
</dbReference>
<dbReference type="InterPro" id="IPR011603">
    <property type="entry name" value="2oxoglutarate_DH_E1"/>
</dbReference>
<evidence type="ECO:0000313" key="9">
    <source>
        <dbReference type="Proteomes" id="UP000053380"/>
    </source>
</evidence>
<keyword evidence="9" id="KW-1185">Reference proteome</keyword>
<comment type="cofactor">
    <cofactor evidence="1 6">
        <name>thiamine diphosphate</name>
        <dbReference type="ChEBI" id="CHEBI:58937"/>
    </cofactor>
</comment>
<dbReference type="InterPro" id="IPR031717">
    <property type="entry name" value="ODO-1/KGD_C"/>
</dbReference>
<reference evidence="8 9" key="1">
    <citation type="submission" date="2013-07" db="EMBL/GenBank/DDBJ databases">
        <authorList>
            <consortium name="DOE Joint Genome Institute"/>
            <person name="Anderson I."/>
            <person name="Huntemann M."/>
            <person name="Han J."/>
            <person name="Chen A."/>
            <person name="Kyrpides N."/>
            <person name="Mavromatis K."/>
            <person name="Markowitz V."/>
            <person name="Palaniappan K."/>
            <person name="Ivanova N."/>
            <person name="Schaumberg A."/>
            <person name="Pati A."/>
            <person name="Liolios K."/>
            <person name="Nordberg H.P."/>
            <person name="Cantor M.N."/>
            <person name="Hua S.X."/>
            <person name="Woyke T."/>
        </authorList>
    </citation>
    <scope>NUCLEOTIDE SEQUENCE [LARGE SCALE GENOMIC DNA]</scope>
    <source>
        <strain evidence="8 9">DSM 19268</strain>
    </source>
</reference>
<dbReference type="InterPro" id="IPR001017">
    <property type="entry name" value="DH_E1"/>
</dbReference>
<dbReference type="Gene3D" id="3.40.50.12470">
    <property type="match status" value="1"/>
</dbReference>
<accession>A0A010ZWJ5</accession>
<evidence type="ECO:0000256" key="5">
    <source>
        <dbReference type="ARBA" id="ARBA00051911"/>
    </source>
</evidence>
<dbReference type="Gene3D" id="1.10.287.1150">
    <property type="entry name" value="TPP helical domain"/>
    <property type="match status" value="1"/>
</dbReference>
<comment type="function">
    <text evidence="6">E1 component of the 2-oxoglutarate dehydrogenase (OGDH) complex which catalyzes the decarboxylation of 2-oxoglutarate, the first step in the conversion of 2-oxoglutarate to succinyl-CoA and CO(2).</text>
</comment>
<dbReference type="GO" id="GO:0030976">
    <property type="term" value="F:thiamine pyrophosphate binding"/>
    <property type="evidence" value="ECO:0007669"/>
    <property type="project" value="UniProtKB-UniRule"/>
</dbReference>
<feature type="domain" description="Transketolase-like pyrimidine-binding" evidence="7">
    <location>
        <begin position="598"/>
        <end position="794"/>
    </location>
</feature>
<dbReference type="EMBL" id="JFBU01000001">
    <property type="protein sequence ID" value="EXG83039.1"/>
    <property type="molecule type" value="Genomic_DNA"/>
</dbReference>
<dbReference type="InterPro" id="IPR032106">
    <property type="entry name" value="2-oxogl_dehyd_N"/>
</dbReference>
<dbReference type="CDD" id="cd02016">
    <property type="entry name" value="TPP_E1_OGDC_like"/>
    <property type="match status" value="1"/>
</dbReference>
<dbReference type="PIRSF" id="PIRSF000157">
    <property type="entry name" value="Oxoglu_dh_E1"/>
    <property type="match status" value="1"/>
</dbReference>
<keyword evidence="4 6" id="KW-0324">Glycolysis</keyword>
<dbReference type="Pfam" id="PF02779">
    <property type="entry name" value="Transket_pyr"/>
    <property type="match status" value="1"/>
</dbReference>
<dbReference type="InterPro" id="IPR023784">
    <property type="entry name" value="2oxoglutarate_DH_E1_bac"/>
</dbReference>
<dbReference type="RefSeq" id="WP_037282152.1">
    <property type="nucleotide sequence ID" value="NZ_KK073875.1"/>
</dbReference>
<dbReference type="GO" id="GO:0004591">
    <property type="term" value="F:oxoglutarate dehydrogenase (succinyl-transferring) activity"/>
    <property type="evidence" value="ECO:0007669"/>
    <property type="project" value="UniProtKB-UniRule"/>
</dbReference>
<dbReference type="AlphaFoldDB" id="A0A010ZWJ5"/>
<comment type="similarity">
    <text evidence="6">Belongs to the alpha-ketoglutarate dehydrogenase family.</text>
</comment>
<evidence type="ECO:0000256" key="2">
    <source>
        <dbReference type="ARBA" id="ARBA00023002"/>
    </source>
</evidence>
<dbReference type="SUPFAM" id="SSF52518">
    <property type="entry name" value="Thiamin diphosphate-binding fold (THDP-binding)"/>
    <property type="match status" value="2"/>
</dbReference>
<evidence type="ECO:0000256" key="1">
    <source>
        <dbReference type="ARBA" id="ARBA00001964"/>
    </source>
</evidence>
<dbReference type="GO" id="GO:0045252">
    <property type="term" value="C:oxoglutarate dehydrogenase complex"/>
    <property type="evidence" value="ECO:0007669"/>
    <property type="project" value="TreeGrafter"/>
</dbReference>
<dbReference type="GO" id="GO:0006096">
    <property type="term" value="P:glycolytic process"/>
    <property type="evidence" value="ECO:0007669"/>
    <property type="project" value="UniProtKB-UniRule"/>
</dbReference>
<dbReference type="PANTHER" id="PTHR23152">
    <property type="entry name" value="2-OXOGLUTARATE DEHYDROGENASE"/>
    <property type="match status" value="1"/>
</dbReference>
<dbReference type="Pfam" id="PF16870">
    <property type="entry name" value="OxoGdeHyase_C"/>
    <property type="match status" value="1"/>
</dbReference>
<evidence type="ECO:0000256" key="4">
    <source>
        <dbReference type="ARBA" id="ARBA00023152"/>
    </source>
</evidence>
<comment type="subunit">
    <text evidence="6">Homodimer. Part of the 2-oxoglutarate dehydrogenase (OGDH) complex composed of E1 (2-oxoglutarate dehydrogenase), E2 (dihydrolipoamide succinyltransferase) and E3 (dihydrolipoamide dehydrogenase); the complex contains multiple copies of the three enzymatic components (E1, E2 and E3).</text>
</comment>
<comment type="caution">
    <text evidence="8">The sequence shown here is derived from an EMBL/GenBank/DDBJ whole genome shotgun (WGS) entry which is preliminary data.</text>
</comment>
<dbReference type="NCBIfam" id="NF008907">
    <property type="entry name" value="PRK12270.1"/>
    <property type="match status" value="1"/>
</dbReference>
<sequence length="960" mass="107664">MTKQISSTHEPWEKYYGPNLGYVQEQYERYQEDPASVEASYRELFERFGAPPQYRASNVPASFESEGTALDSQSLKKAVAASKLVWNIRTYGHLAADIDPIGLDEQPQVSFLEPKEVGLSEQDLASLPASLIWEEAPEGVVTGLDAIRRLREVYTGTTAYEFSHVHDEKERDWLNQRAELQTANGGLTPEERKALLERLVQVEQFEEFLHRTFVGQKRFSIEGIDMLVPVMDELVRGFSKAGAEHVLMGMAHRGRLNVLAHVLGKPYGRIFSEFHHAPNKDLMPSEGSMGINFGWTGDVKYHLGEKRAIGEEGKTRLTLANNPSHLEYVDPVVEGFARAAQEDRSQPGYPKQNTNSAASILVHGDAAFPGEGVVAETLNFNQLPGYQNGGTVHIIANNRLGFTTESGDSRSTHYASDLAKGYEIPIVHVNADDPEACIAAVRLACEYRMTFKKDFVIDLIGYRRYGHNETDDPETTQPLIYKKVRAHDTAATIFSKKLHKSGLIGERGLEELREKIVAVFKEEYEQMKNGKQGASHPFPFASSIDETPLESVKTSVELDKLRSINENLLKRPETFNVYPKLERILQRRSNAFDDGEKVDWGQAETLAFATILSDGTPIRISGQDVERATFAHRNLVLHDSQTGETYCPLHELPEANASFAIHNSPLSEASVIGFEYGYNVYSPQTMVIWEAQYGDFANAGQVLLDQFVMPGRSKWAQKSSLIMLLPHGYEGQGPEHSSARLERYLQLAGENNCTVVSLTSAAQYFHLLRRQAAMTTREDAKPLVVMSPKSLIRNPRVASSASDFTDGSFKSTIEQAGLGDAPDRVTRVLMCSGKIAVELEDAIEKDTEADWSWLHILRIEQLYPFPAREVSDFLERFNNLEEIYWVQEEPHNMGAWRYIDPNIRSVAPKGVEVSYTGRPERSSPASGYQHIHTFEQQKIIQTALGQNQNTSKKNQMSLGR</sequence>
<dbReference type="HAMAP" id="MF_01169">
    <property type="entry name" value="SucA_OdhA"/>
    <property type="match status" value="1"/>
</dbReference>